<dbReference type="GO" id="GO:0016705">
    <property type="term" value="F:oxidoreductase activity, acting on paired donors, with incorporation or reduction of molecular oxygen"/>
    <property type="evidence" value="ECO:0007669"/>
    <property type="project" value="InterPro"/>
</dbReference>
<evidence type="ECO:0000256" key="10">
    <source>
        <dbReference type="ARBA" id="ARBA00023136"/>
    </source>
</evidence>
<proteinExistence type="inferred from homology"/>
<comment type="similarity">
    <text evidence="2 12">Belongs to the cytochrome P450 family.</text>
</comment>
<dbReference type="Proteomes" id="UP000015453">
    <property type="component" value="Unassembled WGS sequence"/>
</dbReference>
<evidence type="ECO:0000256" key="13">
    <source>
        <dbReference type="SAM" id="SignalP"/>
    </source>
</evidence>
<dbReference type="InterPro" id="IPR001128">
    <property type="entry name" value="Cyt_P450"/>
</dbReference>
<evidence type="ECO:0000313" key="14">
    <source>
        <dbReference type="EMBL" id="EPS68167.1"/>
    </source>
</evidence>
<organism evidence="14 15">
    <name type="scientific">Genlisea aurea</name>
    <dbReference type="NCBI Taxonomy" id="192259"/>
    <lineage>
        <taxon>Eukaryota</taxon>
        <taxon>Viridiplantae</taxon>
        <taxon>Streptophyta</taxon>
        <taxon>Embryophyta</taxon>
        <taxon>Tracheophyta</taxon>
        <taxon>Spermatophyta</taxon>
        <taxon>Magnoliopsida</taxon>
        <taxon>eudicotyledons</taxon>
        <taxon>Gunneridae</taxon>
        <taxon>Pentapetalae</taxon>
        <taxon>asterids</taxon>
        <taxon>lamiids</taxon>
        <taxon>Lamiales</taxon>
        <taxon>Lentibulariaceae</taxon>
        <taxon>Genlisea</taxon>
    </lineage>
</organism>
<evidence type="ECO:0000256" key="5">
    <source>
        <dbReference type="ARBA" id="ARBA00022723"/>
    </source>
</evidence>
<dbReference type="PANTHER" id="PTHR24282">
    <property type="entry name" value="CYTOCHROME P450 FAMILY MEMBER"/>
    <property type="match status" value="1"/>
</dbReference>
<dbReference type="GO" id="GO:0005506">
    <property type="term" value="F:iron ion binding"/>
    <property type="evidence" value="ECO:0007669"/>
    <property type="project" value="InterPro"/>
</dbReference>
<reference evidence="14 15" key="1">
    <citation type="journal article" date="2013" name="BMC Genomics">
        <title>The miniature genome of a carnivorous plant Genlisea aurea contains a low number of genes and short non-coding sequences.</title>
        <authorList>
            <person name="Leushkin E.V."/>
            <person name="Sutormin R.A."/>
            <person name="Nabieva E.R."/>
            <person name="Penin A.A."/>
            <person name="Kondrashov A.S."/>
            <person name="Logacheva M.D."/>
        </authorList>
    </citation>
    <scope>NUCLEOTIDE SEQUENCE [LARGE SCALE GENOMIC DNA]</scope>
</reference>
<evidence type="ECO:0000256" key="12">
    <source>
        <dbReference type="RuleBase" id="RU000461"/>
    </source>
</evidence>
<dbReference type="InterPro" id="IPR036396">
    <property type="entry name" value="Cyt_P450_sf"/>
</dbReference>
<keyword evidence="5 11" id="KW-0479">Metal-binding</keyword>
<evidence type="ECO:0000256" key="7">
    <source>
        <dbReference type="ARBA" id="ARBA00023002"/>
    </source>
</evidence>
<dbReference type="InterPro" id="IPR050665">
    <property type="entry name" value="Cytochrome_P450_Monooxygen"/>
</dbReference>
<keyword evidence="8 11" id="KW-0408">Iron</keyword>
<dbReference type="PROSITE" id="PS00086">
    <property type="entry name" value="CYTOCHROME_P450"/>
    <property type="match status" value="1"/>
</dbReference>
<keyword evidence="7 12" id="KW-0560">Oxidoreductase</keyword>
<comment type="subcellular location">
    <subcellularLocation>
        <location evidence="1">Membrane</location>
        <topology evidence="1">Single-pass membrane protein</topology>
    </subcellularLocation>
</comment>
<accession>S8E6Y0</accession>
<comment type="caution">
    <text evidence="14">The sequence shown here is derived from an EMBL/GenBank/DDBJ whole genome shotgun (WGS) entry which is preliminary data.</text>
</comment>
<dbReference type="GO" id="GO:0004497">
    <property type="term" value="F:monooxygenase activity"/>
    <property type="evidence" value="ECO:0007669"/>
    <property type="project" value="UniProtKB-KW"/>
</dbReference>
<evidence type="ECO:0000256" key="11">
    <source>
        <dbReference type="PIRSR" id="PIRSR602401-1"/>
    </source>
</evidence>
<evidence type="ECO:0008006" key="16">
    <source>
        <dbReference type="Google" id="ProtNLM"/>
    </source>
</evidence>
<protein>
    <recommendedName>
        <fullName evidence="16">Cytochrome P450</fullName>
    </recommendedName>
</protein>
<keyword evidence="6" id="KW-1133">Transmembrane helix</keyword>
<dbReference type="GO" id="GO:0020037">
    <property type="term" value="F:heme binding"/>
    <property type="evidence" value="ECO:0007669"/>
    <property type="project" value="InterPro"/>
</dbReference>
<dbReference type="GO" id="GO:0016020">
    <property type="term" value="C:membrane"/>
    <property type="evidence" value="ECO:0007669"/>
    <property type="project" value="UniProtKB-SubCell"/>
</dbReference>
<evidence type="ECO:0000256" key="2">
    <source>
        <dbReference type="ARBA" id="ARBA00010617"/>
    </source>
</evidence>
<feature type="chain" id="PRO_5004562806" description="Cytochrome P450" evidence="13">
    <location>
        <begin position="18"/>
        <end position="498"/>
    </location>
</feature>
<comment type="cofactor">
    <cofactor evidence="11">
        <name>heme</name>
        <dbReference type="ChEBI" id="CHEBI:30413"/>
    </cofactor>
</comment>
<dbReference type="Gene3D" id="1.10.630.10">
    <property type="entry name" value="Cytochrome P450"/>
    <property type="match status" value="1"/>
</dbReference>
<gene>
    <name evidence="14" type="ORF">M569_06607</name>
</gene>
<evidence type="ECO:0000256" key="8">
    <source>
        <dbReference type="ARBA" id="ARBA00023004"/>
    </source>
</evidence>
<feature type="binding site" description="axial binding residue" evidence="11">
    <location>
        <position position="446"/>
    </location>
    <ligand>
        <name>heme</name>
        <dbReference type="ChEBI" id="CHEBI:30413"/>
    </ligand>
    <ligandPart>
        <name>Fe</name>
        <dbReference type="ChEBI" id="CHEBI:18248"/>
    </ligandPart>
</feature>
<dbReference type="SUPFAM" id="SSF48264">
    <property type="entry name" value="Cytochrome P450"/>
    <property type="match status" value="1"/>
</dbReference>
<dbReference type="OrthoDB" id="1470350at2759"/>
<name>S8E6Y0_9LAMI</name>
<dbReference type="Pfam" id="PF00067">
    <property type="entry name" value="p450"/>
    <property type="match status" value="1"/>
</dbReference>
<evidence type="ECO:0000256" key="1">
    <source>
        <dbReference type="ARBA" id="ARBA00004167"/>
    </source>
</evidence>
<evidence type="ECO:0000256" key="6">
    <source>
        <dbReference type="ARBA" id="ARBA00022989"/>
    </source>
</evidence>
<keyword evidence="4" id="KW-0812">Transmembrane</keyword>
<feature type="non-terminal residue" evidence="14">
    <location>
        <position position="1"/>
    </location>
</feature>
<keyword evidence="9 12" id="KW-0503">Monooxygenase</keyword>
<dbReference type="PANTHER" id="PTHR24282:SF211">
    <property type="entry name" value="CYTOCHROME P450-RELATED"/>
    <property type="match status" value="1"/>
</dbReference>
<dbReference type="InterPro" id="IPR017972">
    <property type="entry name" value="Cyt_P450_CS"/>
</dbReference>
<evidence type="ECO:0000256" key="3">
    <source>
        <dbReference type="ARBA" id="ARBA00022617"/>
    </source>
</evidence>
<evidence type="ECO:0000313" key="15">
    <source>
        <dbReference type="Proteomes" id="UP000015453"/>
    </source>
</evidence>
<evidence type="ECO:0000256" key="9">
    <source>
        <dbReference type="ARBA" id="ARBA00023033"/>
    </source>
</evidence>
<keyword evidence="15" id="KW-1185">Reference proteome</keyword>
<dbReference type="PRINTS" id="PR00385">
    <property type="entry name" value="P450"/>
</dbReference>
<keyword evidence="3 11" id="KW-0349">Heme</keyword>
<dbReference type="EMBL" id="AUSU01002743">
    <property type="protein sequence ID" value="EPS68167.1"/>
    <property type="molecule type" value="Genomic_DNA"/>
</dbReference>
<feature type="signal peptide" evidence="13">
    <location>
        <begin position="1"/>
        <end position="17"/>
    </location>
</feature>
<dbReference type="AlphaFoldDB" id="S8E6Y0"/>
<sequence>SSLLLFLALYFLHRFLWLPLIVQRHFRKQGIGGPAYRPFFGNSAAVRRRLIKAAESSSTSVAFISHDVAHRVVPHYYRWSALYGRNFLYWFGSNPRLAVADPDLIKEILTDSDGRIRKIKPNPSSKVLVGEGLVGLEGEKWTIHRRITSQAFNLEQVKAWIPEMVASVEKSMDKWEEKRGGMAEFEIDAHTQLHDLAADIISRTAFGSSFEEGRRIFQSQQQQVGLALEALRSVYVPGFRFIPTKKNRLRWKLDEETRQSIKSIIQKTGNKTEHTKSLISLLMSPYKTENGVEQRLSIEEIIDECKTFYFAGKETTANLLTWALLLLANHQEWQIRARDEVVSVCGAAANPTAENLPHLKHVGMILNETLRLYPPAVALMRETSRKSRFGSLDIPPRTHLYLAMTGVHHDPEIWGDDANEFNPLRFEKPRKHLASFFPFGLGPRICVGQNFAIVEAKVVLTVILQRYSFVVSQRYVHAPLQMMTLQPQFGLQLVFTRN</sequence>
<keyword evidence="10" id="KW-0472">Membrane</keyword>
<dbReference type="InterPro" id="IPR002401">
    <property type="entry name" value="Cyt_P450_E_grp-I"/>
</dbReference>
<dbReference type="PRINTS" id="PR00463">
    <property type="entry name" value="EP450I"/>
</dbReference>
<keyword evidence="13" id="KW-0732">Signal</keyword>
<evidence type="ECO:0000256" key="4">
    <source>
        <dbReference type="ARBA" id="ARBA00022692"/>
    </source>
</evidence>